<dbReference type="InterPro" id="IPR004242">
    <property type="entry name" value="Transposase_21"/>
</dbReference>
<dbReference type="Pfam" id="PF13976">
    <property type="entry name" value="gag_pre-integrs"/>
    <property type="match status" value="1"/>
</dbReference>
<keyword evidence="7" id="KW-0695">RNA-directed DNA polymerase</keyword>
<evidence type="ECO:0000256" key="4">
    <source>
        <dbReference type="ARBA" id="ARBA00022801"/>
    </source>
</evidence>
<dbReference type="Pfam" id="PF00665">
    <property type="entry name" value="rve"/>
    <property type="match status" value="1"/>
</dbReference>
<keyword evidence="5" id="KW-0460">Magnesium</keyword>
<feature type="region of interest" description="Disordered" evidence="10">
    <location>
        <begin position="922"/>
        <end position="942"/>
    </location>
</feature>
<evidence type="ECO:0000256" key="2">
    <source>
        <dbReference type="ARBA" id="ARBA00022723"/>
    </source>
</evidence>
<dbReference type="PANTHER" id="PTHR42648">
    <property type="entry name" value="TRANSPOSASE, PUTATIVE-RELATED"/>
    <property type="match status" value="1"/>
</dbReference>
<proteinExistence type="predicted"/>
<reference evidence="12" key="1">
    <citation type="journal article" date="2019" name="Sci. Rep.">
        <title>Draft genome of Tanacetum cinerariifolium, the natural source of mosquito coil.</title>
        <authorList>
            <person name="Yamashiro T."/>
            <person name="Shiraishi A."/>
            <person name="Satake H."/>
            <person name="Nakayama K."/>
        </authorList>
    </citation>
    <scope>NUCLEOTIDE SEQUENCE</scope>
</reference>
<dbReference type="GO" id="GO:0016787">
    <property type="term" value="F:hydrolase activity"/>
    <property type="evidence" value="ECO:0007669"/>
    <property type="project" value="UniProtKB-KW"/>
</dbReference>
<feature type="region of interest" description="Disordered" evidence="10">
    <location>
        <begin position="564"/>
        <end position="595"/>
    </location>
</feature>
<keyword evidence="8" id="KW-0548">Nucleotidyltransferase</keyword>
<evidence type="ECO:0000256" key="6">
    <source>
        <dbReference type="ARBA" id="ARBA00022908"/>
    </source>
</evidence>
<dbReference type="GO" id="GO:0015074">
    <property type="term" value="P:DNA integration"/>
    <property type="evidence" value="ECO:0007669"/>
    <property type="project" value="UniProtKB-KW"/>
</dbReference>
<name>A0A6L2JCD2_TANCI</name>
<feature type="compositionally biased region" description="Basic and acidic residues" evidence="10">
    <location>
        <begin position="792"/>
        <end position="804"/>
    </location>
</feature>
<dbReference type="GO" id="GO:0006310">
    <property type="term" value="P:DNA recombination"/>
    <property type="evidence" value="ECO:0007669"/>
    <property type="project" value="UniProtKB-KW"/>
</dbReference>
<dbReference type="PROSITE" id="PS50994">
    <property type="entry name" value="INTEGRASE"/>
    <property type="match status" value="1"/>
</dbReference>
<keyword evidence="6" id="KW-0229">DNA integration</keyword>
<feature type="compositionally biased region" description="Basic and acidic residues" evidence="10">
    <location>
        <begin position="962"/>
        <end position="997"/>
    </location>
</feature>
<dbReference type="InterPro" id="IPR039537">
    <property type="entry name" value="Retrotran_Ty1/copia-like"/>
</dbReference>
<keyword evidence="9" id="KW-0233">DNA recombination</keyword>
<dbReference type="InterPro" id="IPR036397">
    <property type="entry name" value="RNaseH_sf"/>
</dbReference>
<feature type="region of interest" description="Disordered" evidence="10">
    <location>
        <begin position="958"/>
        <end position="997"/>
    </location>
</feature>
<keyword evidence="8" id="KW-0239">DNA-directed DNA polymerase</keyword>
<evidence type="ECO:0000256" key="10">
    <source>
        <dbReference type="SAM" id="MobiDB-lite"/>
    </source>
</evidence>
<comment type="caution">
    <text evidence="12">The sequence shown here is derived from an EMBL/GenBank/DDBJ whole genome shotgun (WGS) entry which is preliminary data.</text>
</comment>
<dbReference type="Gene3D" id="3.30.420.10">
    <property type="entry name" value="Ribonuclease H-like superfamily/Ribonuclease H"/>
    <property type="match status" value="1"/>
</dbReference>
<organism evidence="12">
    <name type="scientific">Tanacetum cinerariifolium</name>
    <name type="common">Dalmatian daisy</name>
    <name type="synonym">Chrysanthemum cinerariifolium</name>
    <dbReference type="NCBI Taxonomy" id="118510"/>
    <lineage>
        <taxon>Eukaryota</taxon>
        <taxon>Viridiplantae</taxon>
        <taxon>Streptophyta</taxon>
        <taxon>Embryophyta</taxon>
        <taxon>Tracheophyta</taxon>
        <taxon>Spermatophyta</taxon>
        <taxon>Magnoliopsida</taxon>
        <taxon>eudicotyledons</taxon>
        <taxon>Gunneridae</taxon>
        <taxon>Pentapetalae</taxon>
        <taxon>asterids</taxon>
        <taxon>campanulids</taxon>
        <taxon>Asterales</taxon>
        <taxon>Asteraceae</taxon>
        <taxon>Asteroideae</taxon>
        <taxon>Anthemideae</taxon>
        <taxon>Anthemidinae</taxon>
        <taxon>Tanacetum</taxon>
    </lineage>
</organism>
<feature type="domain" description="Integrase catalytic" evidence="11">
    <location>
        <begin position="372"/>
        <end position="553"/>
    </location>
</feature>
<keyword evidence="8" id="KW-0808">Transferase</keyword>
<feature type="compositionally biased region" description="Basic and acidic residues" evidence="10">
    <location>
        <begin position="673"/>
        <end position="686"/>
    </location>
</feature>
<dbReference type="InterPro" id="IPR001584">
    <property type="entry name" value="Integrase_cat-core"/>
</dbReference>
<dbReference type="GO" id="GO:0004519">
    <property type="term" value="F:endonuclease activity"/>
    <property type="evidence" value="ECO:0007669"/>
    <property type="project" value="UniProtKB-KW"/>
</dbReference>
<feature type="region of interest" description="Disordered" evidence="10">
    <location>
        <begin position="670"/>
        <end position="690"/>
    </location>
</feature>
<protein>
    <submittedName>
        <fullName evidence="12">Ribonuclease H-like domain-containing protein</fullName>
    </submittedName>
</protein>
<dbReference type="SUPFAM" id="SSF53098">
    <property type="entry name" value="Ribonuclease H-like"/>
    <property type="match status" value="1"/>
</dbReference>
<dbReference type="GO" id="GO:0003887">
    <property type="term" value="F:DNA-directed DNA polymerase activity"/>
    <property type="evidence" value="ECO:0007669"/>
    <property type="project" value="UniProtKB-KW"/>
</dbReference>
<sequence>MKAEALAEQAKAAKPLRALTMYPPNTPVKLVPRTCKTRITSTGLTKGEMGFEQTKECYLTEVIPFFKMLKEHFEGIQKALTKEIKEMKAIFDELEAEVGQNAVNRKNNKEVHLEYLKHLKESVATIHEIIEEARVKRPLDSSLASACLYTKRSQELVEYAVGTCPIDFNKRDNKQATTPLTKKKQVTFTNQCETSNNNTHKHIEQQTTQKTYVPMIPSTGVNSCTDASGSKPRSNTKKYRISPATSVNKKIVEDHPRTNKSNFQKPNRVDSSISSKRTVINLNSDYVFQTCNKGFILTNLDICVIKYDEVLSHLLVVQSFQESWLWHRHLNHLNFGTINDLARTDLVRGLPRLKFKKDHLYSPCQLGKSKKHTHKPKAENTIIKVLHTLHMDLCGPMRVQSINRKKYILVIIDDYSRFTWVKFLRSKDETTNFVIKFLTQIQVGLNKTVRFIRTDNGTEFVNQVLTAFYEKVGIFHQKSVSRTPQKNGVVERRNRTLVEVARTILIFSKALIEDLGKLQPTADVGIFVGYAPSRKVEKEIDQDVPSASTSPTIQEIQSQVTHQDTMADMSNPASDVPVEQAPAEQTPAIAPPTRTEGHENIRVIRCIHNEDGNPARDNIKQVLGRVFNLETTKTAQAKEIVNLKKRVKMLERKRQSSTPRMKLFKIGTSRKRSLGEDAASKQGRNDFDDEGFNADMNDVFKDVEGDARQVISAAADEVFTGDAVNTNGTEVNTASAPVTTACIYVSSNEPITTISEVVTTAEPNTPPPTTTTVIEDEDLTIAQTLMKMRSEKSKAREVVIKEPSETTIKSTVPPQKHDPKDKGKGKMVEQEKPLKKKDQIKFDDKVAQRLQVQLHVELEQEERLAKQREENANIVEWDDVQAMIDAGFELAARLQEEKQGELTVEENSRLFVELMDKRKKQFSRLREEEQRRKPLTKAQKRSQISTYLKNMAGFTHNQLKNKSFDEPRAEESSKRAGDDFQQESTKKQKVDDDNDKEKEDLKQCFEIVPVEEVAINAIPLAIKPAPIVGFQIHRKGRNDYYEIMRADGSDKTYLLFSQLLKKFDREDLENLWKVVKAKHRYKMPEEAYERVLWGDLKVMFEPYEEDAVWMNLQGQEILLWKLYDSCGVHLASFKTKVEACGSKFTVEACGSKAKLQASIKTLIVKIPVPITNYVLGFANAKTWDAIKGKTFKVKIPPTMTFAEVKMGKRNLRKIIKISSDSLEDKIRALKATAPIFYGPSTQGLLDAYVYNTIKEYLSWNYFPSTYNESTDMETTNKRNTDKDCIVDSNSAMSKGKYVPVCKKHKPNMYSPVPVTGCVLGLANVTTWDEIEKKIEARKSKTCADKAKGKRKVSFMLTLLIPGPKFPGKVIDVYLRPLIDDLKVLWALKGVDTIDVSTCQKFNMRAMVLLTINDFPALSMSGWSGQSYLACPTCNKDIPSVRVLEDEDPPRKHNWDQIPTLDRYQCGHPVAPAKVVQYQQGFPQGSALGYEPRDRDVRRVEHQAATSPEHYLGRLGCPYRVLE</sequence>
<evidence type="ECO:0000256" key="7">
    <source>
        <dbReference type="ARBA" id="ARBA00022918"/>
    </source>
</evidence>
<dbReference type="InterPro" id="IPR025724">
    <property type="entry name" value="GAG-pre-integrase_dom"/>
</dbReference>
<feature type="compositionally biased region" description="Basic and acidic residues" evidence="10">
    <location>
        <begin position="815"/>
        <end position="831"/>
    </location>
</feature>
<keyword evidence="1" id="KW-0540">Nuclease</keyword>
<dbReference type="EMBL" id="BKCJ010000605">
    <property type="protein sequence ID" value="GEU34678.1"/>
    <property type="molecule type" value="Genomic_DNA"/>
</dbReference>
<dbReference type="InterPro" id="IPR012337">
    <property type="entry name" value="RNaseH-like_sf"/>
</dbReference>
<dbReference type="Pfam" id="PF02992">
    <property type="entry name" value="Transposase_21"/>
    <property type="match status" value="1"/>
</dbReference>
<evidence type="ECO:0000313" key="12">
    <source>
        <dbReference type="EMBL" id="GEU34678.1"/>
    </source>
</evidence>
<evidence type="ECO:0000256" key="3">
    <source>
        <dbReference type="ARBA" id="ARBA00022759"/>
    </source>
</evidence>
<keyword evidence="3" id="KW-0255">Endonuclease</keyword>
<feature type="region of interest" description="Disordered" evidence="10">
    <location>
        <begin position="792"/>
        <end position="831"/>
    </location>
</feature>
<dbReference type="GO" id="GO:0003964">
    <property type="term" value="F:RNA-directed DNA polymerase activity"/>
    <property type="evidence" value="ECO:0007669"/>
    <property type="project" value="UniProtKB-KW"/>
</dbReference>
<dbReference type="GO" id="GO:0046872">
    <property type="term" value="F:metal ion binding"/>
    <property type="evidence" value="ECO:0007669"/>
    <property type="project" value="UniProtKB-KW"/>
</dbReference>
<evidence type="ECO:0000256" key="5">
    <source>
        <dbReference type="ARBA" id="ARBA00022842"/>
    </source>
</evidence>
<evidence type="ECO:0000256" key="1">
    <source>
        <dbReference type="ARBA" id="ARBA00022722"/>
    </source>
</evidence>
<accession>A0A6L2JCD2</accession>
<evidence type="ECO:0000256" key="8">
    <source>
        <dbReference type="ARBA" id="ARBA00022932"/>
    </source>
</evidence>
<gene>
    <name evidence="12" type="ORF">Tci_006656</name>
</gene>
<evidence type="ECO:0000259" key="11">
    <source>
        <dbReference type="PROSITE" id="PS50994"/>
    </source>
</evidence>
<dbReference type="GO" id="GO:0003676">
    <property type="term" value="F:nucleic acid binding"/>
    <property type="evidence" value="ECO:0007669"/>
    <property type="project" value="InterPro"/>
</dbReference>
<evidence type="ECO:0000256" key="9">
    <source>
        <dbReference type="ARBA" id="ARBA00023172"/>
    </source>
</evidence>
<keyword evidence="4" id="KW-0378">Hydrolase</keyword>
<keyword evidence="2" id="KW-0479">Metal-binding</keyword>
<dbReference type="PANTHER" id="PTHR42648:SF11">
    <property type="entry name" value="TRANSPOSON TY4-P GAG-POL POLYPROTEIN"/>
    <property type="match status" value="1"/>
</dbReference>